<dbReference type="AlphaFoldDB" id="A0A8H3IY15"/>
<evidence type="ECO:0000313" key="2">
    <source>
        <dbReference type="EMBL" id="CAF9937673.1"/>
    </source>
</evidence>
<accession>A0A8H3IY15</accession>
<dbReference type="EMBL" id="CAJPDS010000103">
    <property type="protein sequence ID" value="CAF9937673.1"/>
    <property type="molecule type" value="Genomic_DNA"/>
</dbReference>
<comment type="caution">
    <text evidence="2">The sequence shown here is derived from an EMBL/GenBank/DDBJ whole genome shotgun (WGS) entry which is preliminary data.</text>
</comment>
<evidence type="ECO:0000256" key="1">
    <source>
        <dbReference type="SAM" id="Coils"/>
    </source>
</evidence>
<feature type="coiled-coil region" evidence="1">
    <location>
        <begin position="224"/>
        <end position="251"/>
    </location>
</feature>
<keyword evidence="1" id="KW-0175">Coiled coil</keyword>
<gene>
    <name evidence="2" type="ORF">HETSPECPRED_000615</name>
</gene>
<protein>
    <submittedName>
        <fullName evidence="2">Uncharacterized protein</fullName>
    </submittedName>
</protein>
<dbReference type="Proteomes" id="UP000664521">
    <property type="component" value="Unassembled WGS sequence"/>
</dbReference>
<sequence length="381" mass="44045">MAELLHEISVLKNWLADFRRFDHANHVDHEEAVSYRNLFFDFVVIPILAKLMSRESTTLSDEHPWLVDFYTDSADFNLSLKVFFESMSDMPNILSCYVLRIRCILIRDIWKTEVYNIGNQHPKNPCGEILRLLESPSPVHIDAGAGFEATVWLREESHAEEKRRILNSFKSALKKVDETIGWKSLKSRTLKFNELVGCSALEDPFLNVSALQAKFLKSASARRELALQARIDDLEKRNRDIEQEVRKQRKILASLTFRHTLEHLPPPGEKYEKEAWKKFWLEAVKQANAGQAGPLTDVVRLYGRYDPKGRTVDYINQTGGAALYSALSTNIHQYMDKGSYEVEPDQWNALEAEIFKALKPQNVYPDGSVDWEQERLRYVKP</sequence>
<keyword evidence="3" id="KW-1185">Reference proteome</keyword>
<evidence type="ECO:0000313" key="3">
    <source>
        <dbReference type="Proteomes" id="UP000664521"/>
    </source>
</evidence>
<organism evidence="2 3">
    <name type="scientific">Heterodermia speciosa</name>
    <dbReference type="NCBI Taxonomy" id="116794"/>
    <lineage>
        <taxon>Eukaryota</taxon>
        <taxon>Fungi</taxon>
        <taxon>Dikarya</taxon>
        <taxon>Ascomycota</taxon>
        <taxon>Pezizomycotina</taxon>
        <taxon>Lecanoromycetes</taxon>
        <taxon>OSLEUM clade</taxon>
        <taxon>Lecanoromycetidae</taxon>
        <taxon>Caliciales</taxon>
        <taxon>Physciaceae</taxon>
        <taxon>Heterodermia</taxon>
    </lineage>
</organism>
<reference evidence="2" key="1">
    <citation type="submission" date="2021-03" db="EMBL/GenBank/DDBJ databases">
        <authorList>
            <person name="Tagirdzhanova G."/>
        </authorList>
    </citation>
    <scope>NUCLEOTIDE SEQUENCE</scope>
</reference>
<name>A0A8H3IY15_9LECA</name>
<proteinExistence type="predicted"/>